<comment type="caution">
    <text evidence="10">The sequence shown here is derived from an EMBL/GenBank/DDBJ whole genome shotgun (WGS) entry which is preliminary data.</text>
</comment>
<dbReference type="InterPro" id="IPR027417">
    <property type="entry name" value="P-loop_NTPase"/>
</dbReference>
<dbReference type="CDD" id="cd02020">
    <property type="entry name" value="CMPK"/>
    <property type="match status" value="1"/>
</dbReference>
<dbReference type="GO" id="GO:0036430">
    <property type="term" value="F:CMP kinase activity"/>
    <property type="evidence" value="ECO:0007669"/>
    <property type="project" value="RHEA"/>
</dbReference>
<comment type="catalytic activity">
    <reaction evidence="6 8">
        <text>dCMP + ATP = dCDP + ADP</text>
        <dbReference type="Rhea" id="RHEA:25094"/>
        <dbReference type="ChEBI" id="CHEBI:30616"/>
        <dbReference type="ChEBI" id="CHEBI:57566"/>
        <dbReference type="ChEBI" id="CHEBI:58593"/>
        <dbReference type="ChEBI" id="CHEBI:456216"/>
        <dbReference type="EC" id="2.7.4.25"/>
    </reaction>
</comment>
<dbReference type="GO" id="GO:0005737">
    <property type="term" value="C:cytoplasm"/>
    <property type="evidence" value="ECO:0007669"/>
    <property type="project" value="UniProtKB-SubCell"/>
</dbReference>
<dbReference type="GO" id="GO:0036431">
    <property type="term" value="F:dCMP kinase activity"/>
    <property type="evidence" value="ECO:0007669"/>
    <property type="project" value="InterPro"/>
</dbReference>
<comment type="caution">
    <text evidence="8">Lacks conserved residue(s) required for the propagation of feature annotation.</text>
</comment>
<dbReference type="AlphaFoldDB" id="A0A318U6H9"/>
<dbReference type="GO" id="GO:0005524">
    <property type="term" value="F:ATP binding"/>
    <property type="evidence" value="ECO:0007669"/>
    <property type="project" value="UniProtKB-UniRule"/>
</dbReference>
<keyword evidence="4 8" id="KW-0418">Kinase</keyword>
<dbReference type="EMBL" id="QKLP01000004">
    <property type="protein sequence ID" value="PYF43158.1"/>
    <property type="molecule type" value="Genomic_DNA"/>
</dbReference>
<protein>
    <recommendedName>
        <fullName evidence="8">Cytidylate kinase</fullName>
        <shortName evidence="8">CK</shortName>
        <ecNumber evidence="8">2.7.4.25</ecNumber>
    </recommendedName>
    <alternativeName>
        <fullName evidence="8">Cytidine monophosphate kinase</fullName>
        <shortName evidence="8">CMP kinase</shortName>
    </alternativeName>
</protein>
<evidence type="ECO:0000256" key="8">
    <source>
        <dbReference type="HAMAP-Rule" id="MF_00238"/>
    </source>
</evidence>
<proteinExistence type="inferred from homology"/>
<comment type="catalytic activity">
    <reaction evidence="7 8">
        <text>CMP + ATP = CDP + ADP</text>
        <dbReference type="Rhea" id="RHEA:11600"/>
        <dbReference type="ChEBI" id="CHEBI:30616"/>
        <dbReference type="ChEBI" id="CHEBI:58069"/>
        <dbReference type="ChEBI" id="CHEBI:60377"/>
        <dbReference type="ChEBI" id="CHEBI:456216"/>
        <dbReference type="EC" id="2.7.4.25"/>
    </reaction>
</comment>
<dbReference type="Pfam" id="PF02224">
    <property type="entry name" value="Cytidylate_kin"/>
    <property type="match status" value="1"/>
</dbReference>
<evidence type="ECO:0000259" key="9">
    <source>
        <dbReference type="Pfam" id="PF02224"/>
    </source>
</evidence>
<keyword evidence="2 8" id="KW-0808">Transferase</keyword>
<evidence type="ECO:0000256" key="7">
    <source>
        <dbReference type="ARBA" id="ARBA00048478"/>
    </source>
</evidence>
<dbReference type="GO" id="GO:0006220">
    <property type="term" value="P:pyrimidine nucleotide metabolic process"/>
    <property type="evidence" value="ECO:0007669"/>
    <property type="project" value="UniProtKB-UniRule"/>
</dbReference>
<evidence type="ECO:0000313" key="10">
    <source>
        <dbReference type="EMBL" id="PYF43158.1"/>
    </source>
</evidence>
<evidence type="ECO:0000256" key="2">
    <source>
        <dbReference type="ARBA" id="ARBA00022679"/>
    </source>
</evidence>
<accession>A0A318U6H9</accession>
<sequence length="223" mass="25998">MKQKRINIAIDGPSGVGKTIMAKMLAKELNYKFISSGNIYRAIAYNAIQKNIDLENESEINNAWNFENLYIDENEKIFLNNQDISFEIRKDDVSLAASAIARFNSIRLKVNEYIQKFGKENKGIIVEGRDATYRILPDAEVKFFLWAEPEIRAKRRYRQNIIIGIESNFDDILQAIKIRDYNDINREVDPLKYCEGSIRIDSTNMSIEENFRVMLDEILKRLN</sequence>
<comment type="similarity">
    <text evidence="1 8">Belongs to the cytidylate kinase family. Type 1 subfamily.</text>
</comment>
<keyword evidence="5 8" id="KW-0067">ATP-binding</keyword>
<reference evidence="10 11" key="1">
    <citation type="submission" date="2018-06" db="EMBL/GenBank/DDBJ databases">
        <title>Genomic Encyclopedia of Archaeal and Bacterial Type Strains, Phase II (KMG-II): from individual species to whole genera.</title>
        <authorList>
            <person name="Goeker M."/>
        </authorList>
    </citation>
    <scope>NUCLEOTIDE SEQUENCE [LARGE SCALE GENOMIC DNA]</scope>
    <source>
        <strain evidence="10 11">ATCC 29103</strain>
    </source>
</reference>
<organism evidence="10 11">
    <name type="scientific">Metamycoplasma alkalescens</name>
    <dbReference type="NCBI Taxonomy" id="45363"/>
    <lineage>
        <taxon>Bacteria</taxon>
        <taxon>Bacillati</taxon>
        <taxon>Mycoplasmatota</taxon>
        <taxon>Mycoplasmoidales</taxon>
        <taxon>Metamycoplasmataceae</taxon>
        <taxon>Metamycoplasma</taxon>
    </lineage>
</organism>
<evidence type="ECO:0000256" key="6">
    <source>
        <dbReference type="ARBA" id="ARBA00047615"/>
    </source>
</evidence>
<comment type="subcellular location">
    <subcellularLocation>
        <location evidence="8">Cytoplasm</location>
    </subcellularLocation>
</comment>
<evidence type="ECO:0000256" key="1">
    <source>
        <dbReference type="ARBA" id="ARBA00009427"/>
    </source>
</evidence>
<feature type="domain" description="Cytidylate kinase" evidence="9">
    <location>
        <begin position="8"/>
        <end position="217"/>
    </location>
</feature>
<keyword evidence="3 8" id="KW-0547">Nucleotide-binding</keyword>
<dbReference type="Gene3D" id="3.40.50.300">
    <property type="entry name" value="P-loop containing nucleotide triphosphate hydrolases"/>
    <property type="match status" value="1"/>
</dbReference>
<name>A0A318U6H9_9BACT</name>
<evidence type="ECO:0000256" key="4">
    <source>
        <dbReference type="ARBA" id="ARBA00022777"/>
    </source>
</evidence>
<gene>
    <name evidence="8" type="primary">cmk</name>
    <name evidence="10" type="ORF">BCF88_10423</name>
</gene>
<keyword evidence="8" id="KW-0963">Cytoplasm</keyword>
<dbReference type="NCBIfam" id="TIGR00017">
    <property type="entry name" value="cmk"/>
    <property type="match status" value="1"/>
</dbReference>
<dbReference type="SUPFAM" id="SSF52540">
    <property type="entry name" value="P-loop containing nucleoside triphosphate hydrolases"/>
    <property type="match status" value="1"/>
</dbReference>
<evidence type="ECO:0000256" key="5">
    <source>
        <dbReference type="ARBA" id="ARBA00022840"/>
    </source>
</evidence>
<evidence type="ECO:0000256" key="3">
    <source>
        <dbReference type="ARBA" id="ARBA00022741"/>
    </source>
</evidence>
<dbReference type="Proteomes" id="UP000247715">
    <property type="component" value="Unassembled WGS sequence"/>
</dbReference>
<dbReference type="RefSeq" id="WP_110858233.1">
    <property type="nucleotide sequence ID" value="NZ_LS991949.1"/>
</dbReference>
<dbReference type="HAMAP" id="MF_00238">
    <property type="entry name" value="Cytidyl_kinase_type1"/>
    <property type="match status" value="1"/>
</dbReference>
<dbReference type="InterPro" id="IPR011994">
    <property type="entry name" value="Cytidylate_kinase_dom"/>
</dbReference>
<evidence type="ECO:0000313" key="11">
    <source>
        <dbReference type="Proteomes" id="UP000247715"/>
    </source>
</evidence>
<dbReference type="InterPro" id="IPR003136">
    <property type="entry name" value="Cytidylate_kin"/>
</dbReference>
<dbReference type="EC" id="2.7.4.25" evidence="8"/>